<keyword evidence="3" id="KW-1185">Reference proteome</keyword>
<dbReference type="EMBL" id="JACOOQ010000001">
    <property type="protein sequence ID" value="MBC5638878.1"/>
    <property type="molecule type" value="Genomic_DNA"/>
</dbReference>
<comment type="caution">
    <text evidence="2">The sequence shown here is derived from an EMBL/GenBank/DDBJ whole genome shotgun (WGS) entry which is preliminary data.</text>
</comment>
<dbReference type="Proteomes" id="UP000662088">
    <property type="component" value="Unassembled WGS sequence"/>
</dbReference>
<evidence type="ECO:0000259" key="1">
    <source>
        <dbReference type="Pfam" id="PF07561"/>
    </source>
</evidence>
<feature type="domain" description="DUF1540" evidence="1">
    <location>
        <begin position="75"/>
        <end position="111"/>
    </location>
</feature>
<evidence type="ECO:0000313" key="2">
    <source>
        <dbReference type="EMBL" id="MBC5638878.1"/>
    </source>
</evidence>
<name>A0A8I0A2U7_9CLOT</name>
<dbReference type="AlphaFoldDB" id="A0A8I0A2U7"/>
<accession>A0A8I0A2U7</accession>
<organism evidence="2 3">
    <name type="scientific">Clostridium lentum</name>
    <dbReference type="NCBI Taxonomy" id="2763037"/>
    <lineage>
        <taxon>Bacteria</taxon>
        <taxon>Bacillati</taxon>
        <taxon>Bacillota</taxon>
        <taxon>Clostridia</taxon>
        <taxon>Eubacteriales</taxon>
        <taxon>Clostridiaceae</taxon>
        <taxon>Clostridium</taxon>
    </lineage>
</organism>
<dbReference type="InterPro" id="IPR011437">
    <property type="entry name" value="DUF1540"/>
</dbReference>
<dbReference type="RefSeq" id="WP_022211512.1">
    <property type="nucleotide sequence ID" value="NZ_JACOOQ010000001.1"/>
</dbReference>
<feature type="domain" description="DUF1540" evidence="1">
    <location>
        <begin position="6"/>
        <end position="42"/>
    </location>
</feature>
<protein>
    <submittedName>
        <fullName evidence="2">DUF1540 domain-containing protein</fullName>
    </submittedName>
</protein>
<reference evidence="2" key="1">
    <citation type="submission" date="2020-08" db="EMBL/GenBank/DDBJ databases">
        <title>Genome public.</title>
        <authorList>
            <person name="Liu C."/>
            <person name="Sun Q."/>
        </authorList>
    </citation>
    <scope>NUCLEOTIDE SEQUENCE</scope>
    <source>
        <strain evidence="2">NSJ-42</strain>
    </source>
</reference>
<dbReference type="Pfam" id="PF07561">
    <property type="entry name" value="DUF1540"/>
    <property type="match status" value="2"/>
</dbReference>
<evidence type="ECO:0000313" key="3">
    <source>
        <dbReference type="Proteomes" id="UP000662088"/>
    </source>
</evidence>
<sequence>MTTLNCCSTNCVNNKHGTCKAHEINVNGQDAHFASETECNGFNDSKFRSALNMFDNMNILSRLQDYTANTPITSVHCTANNCFYNKYGQCSAEHLSFKNNDLKKKINCDTFIEAY</sequence>
<proteinExistence type="predicted"/>
<gene>
    <name evidence="2" type="ORF">H8R92_00240</name>
</gene>